<name>A0A1X6WMH8_9ENTE</name>
<evidence type="ECO:0000313" key="2">
    <source>
        <dbReference type="Proteomes" id="UP000195918"/>
    </source>
</evidence>
<evidence type="ECO:0000313" key="1">
    <source>
        <dbReference type="EMBL" id="SLM85469.1"/>
    </source>
</evidence>
<protein>
    <submittedName>
        <fullName evidence="1">Uncharacterized protein</fullName>
    </submittedName>
</protein>
<keyword evidence="2" id="KW-1185">Reference proteome</keyword>
<sequence>MAINEDGTFNFKVDETPLLTEASGSLKNTFTDPEQTEIPSNMWKKTYRRTNQNELTNIIKDATITQSSLIRLIGSYSTKMLSSLKIDKSLTSGIEHRPSKVFYNNNLNINQALTNDMLSYIPYSLNYLNSISEDTNNKLYLDNFTIFNNNLYFTIFLNEEYSIATECIYLEQKDILTNHIQTLKTDTNLLKIFITDTFNTKSALDMLTANLKEDFIFVTLNKSFKVMYLSIHSQDTKIQFNKQSLQKITDKKQRYQDTELYELIKEKYEFKRNIIPCKK</sequence>
<proteinExistence type="predicted"/>
<dbReference type="Proteomes" id="UP000195918">
    <property type="component" value="Unassembled WGS sequence"/>
</dbReference>
<dbReference type="EMBL" id="FWFD01000008">
    <property type="protein sequence ID" value="SLM85469.1"/>
    <property type="molecule type" value="Genomic_DNA"/>
</dbReference>
<dbReference type="RefSeq" id="WP_086951102.1">
    <property type="nucleotide sequence ID" value="NZ_FWFD01000008.1"/>
</dbReference>
<dbReference type="AlphaFoldDB" id="A0A1X6WMH8"/>
<organism evidence="1 2">
    <name type="scientific">Vagococcus fluvialis bH819</name>
    <dbReference type="NCBI Taxonomy" id="1255619"/>
    <lineage>
        <taxon>Bacteria</taxon>
        <taxon>Bacillati</taxon>
        <taxon>Bacillota</taxon>
        <taxon>Bacilli</taxon>
        <taxon>Lactobacillales</taxon>
        <taxon>Enterococcaceae</taxon>
        <taxon>Vagococcus</taxon>
    </lineage>
</organism>
<gene>
    <name evidence="1" type="ORF">FM121_05175</name>
</gene>
<accession>A0A1X6WMH8</accession>
<reference evidence="2" key="1">
    <citation type="submission" date="2017-02" db="EMBL/GenBank/DDBJ databases">
        <authorList>
            <person name="Dridi B."/>
        </authorList>
    </citation>
    <scope>NUCLEOTIDE SEQUENCE [LARGE SCALE GENOMIC DNA]</scope>
    <source>
        <strain evidence="2">bH819</strain>
    </source>
</reference>